<evidence type="ECO:0000256" key="3">
    <source>
        <dbReference type="ARBA" id="ARBA00022833"/>
    </source>
</evidence>
<dbReference type="HOGENOM" id="CLU_058480_0_0_1"/>
<protein>
    <recommendedName>
        <fullName evidence="5">MYND-type domain-containing protein</fullName>
    </recommendedName>
</protein>
<feature type="domain" description="MYND-type" evidence="5">
    <location>
        <begin position="409"/>
        <end position="447"/>
    </location>
</feature>
<dbReference type="Proteomes" id="UP000053257">
    <property type="component" value="Unassembled WGS sequence"/>
</dbReference>
<proteinExistence type="predicted"/>
<dbReference type="OrthoDB" id="432970at2759"/>
<evidence type="ECO:0000259" key="5">
    <source>
        <dbReference type="PROSITE" id="PS50865"/>
    </source>
</evidence>
<dbReference type="Pfam" id="PF07929">
    <property type="entry name" value="PRiA4_ORF3"/>
    <property type="match status" value="1"/>
</dbReference>
<dbReference type="Gene3D" id="3.10.290.30">
    <property type="entry name" value="MM3350-like"/>
    <property type="match status" value="1"/>
</dbReference>
<dbReference type="Gene3D" id="6.10.140.2220">
    <property type="match status" value="1"/>
</dbReference>
<dbReference type="AlphaFoldDB" id="A0A0C3SB58"/>
<keyword evidence="7" id="KW-1185">Reference proteome</keyword>
<dbReference type="InterPro" id="IPR012912">
    <property type="entry name" value="Plasmid_pRiA4b_Orf3-like"/>
</dbReference>
<dbReference type="SUPFAM" id="SSF144232">
    <property type="entry name" value="HIT/MYND zinc finger-like"/>
    <property type="match status" value="1"/>
</dbReference>
<evidence type="ECO:0000256" key="4">
    <source>
        <dbReference type="PROSITE-ProRule" id="PRU00134"/>
    </source>
</evidence>
<name>A0A0C3SB58_PHLG1</name>
<dbReference type="InterPro" id="IPR024047">
    <property type="entry name" value="MM3350-like_sf"/>
</dbReference>
<accession>A0A0C3SB58</accession>
<keyword evidence="1" id="KW-0479">Metal-binding</keyword>
<dbReference type="PROSITE" id="PS50865">
    <property type="entry name" value="ZF_MYND_2"/>
    <property type="match status" value="1"/>
</dbReference>
<dbReference type="Pfam" id="PF01753">
    <property type="entry name" value="zf-MYND"/>
    <property type="match status" value="1"/>
</dbReference>
<keyword evidence="3" id="KW-0862">Zinc</keyword>
<keyword evidence="2 4" id="KW-0863">Zinc-finger</keyword>
<organism evidence="6 7">
    <name type="scientific">Phlebiopsis gigantea (strain 11061_1 CR5-6)</name>
    <name type="common">White-rot fungus</name>
    <name type="synonym">Peniophora gigantea</name>
    <dbReference type="NCBI Taxonomy" id="745531"/>
    <lineage>
        <taxon>Eukaryota</taxon>
        <taxon>Fungi</taxon>
        <taxon>Dikarya</taxon>
        <taxon>Basidiomycota</taxon>
        <taxon>Agaricomycotina</taxon>
        <taxon>Agaricomycetes</taxon>
        <taxon>Polyporales</taxon>
        <taxon>Phanerochaetaceae</taxon>
        <taxon>Phlebiopsis</taxon>
    </lineage>
</organism>
<evidence type="ECO:0000313" key="7">
    <source>
        <dbReference type="Proteomes" id="UP000053257"/>
    </source>
</evidence>
<sequence>MDHRRKELVANRRKTPAGAPKIPKFVKFHKDDHAVGCDEIFWEDPLIYEPRKDPNGRIAHWGLFPYNKEGEEEINGKRIYNRQRTIQYMYRNGRPTPEQQFVNALIDKKLEALQAMNIEEYSSRDYVLHVHAVHMPKLPNSTQDRLWRKVRVSGGLTLSVFVDKVFTPMFRFIRNLHAHVIHDLTDGALFGPKGCDAVDMMHLPQTGYGFIPDDDWQIVHIVREKGDTMCIQYDFGDNWYFDIKVEEVIPAGESTGAVVILGGSGTHPPAEVTPWHWADLLRTADKNNAGREETLREMFASMNYASLPYSSAYNLEFFSVEETQKAVSGAFDSPASLRSMSKHLNQDFTDVDDGGQSVRATLAEHNQTLRRGQALMTFPVYDADGNPTGRVVEEGVSESRRDNPSHTACANCGSPKNLKVCTGCRQRFFCSRSCLRTAWARGHREVCSGPQSK</sequence>
<evidence type="ECO:0000313" key="6">
    <source>
        <dbReference type="EMBL" id="KIP09772.1"/>
    </source>
</evidence>
<dbReference type="InterPro" id="IPR002893">
    <property type="entry name" value="Znf_MYND"/>
</dbReference>
<dbReference type="EMBL" id="KN840462">
    <property type="protein sequence ID" value="KIP09772.1"/>
    <property type="molecule type" value="Genomic_DNA"/>
</dbReference>
<dbReference type="GO" id="GO:0008270">
    <property type="term" value="F:zinc ion binding"/>
    <property type="evidence" value="ECO:0007669"/>
    <property type="project" value="UniProtKB-KW"/>
</dbReference>
<gene>
    <name evidence="6" type="ORF">PHLGIDRAFT_116093</name>
</gene>
<dbReference type="SUPFAM" id="SSF159941">
    <property type="entry name" value="MM3350-like"/>
    <property type="match status" value="1"/>
</dbReference>
<evidence type="ECO:0000256" key="2">
    <source>
        <dbReference type="ARBA" id="ARBA00022771"/>
    </source>
</evidence>
<evidence type="ECO:0000256" key="1">
    <source>
        <dbReference type="ARBA" id="ARBA00022723"/>
    </source>
</evidence>
<reference evidence="6 7" key="1">
    <citation type="journal article" date="2014" name="PLoS Genet.">
        <title>Analysis of the Phlebiopsis gigantea genome, transcriptome and secretome provides insight into its pioneer colonization strategies of wood.</title>
        <authorList>
            <person name="Hori C."/>
            <person name="Ishida T."/>
            <person name="Igarashi K."/>
            <person name="Samejima M."/>
            <person name="Suzuki H."/>
            <person name="Master E."/>
            <person name="Ferreira P."/>
            <person name="Ruiz-Duenas F.J."/>
            <person name="Held B."/>
            <person name="Canessa P."/>
            <person name="Larrondo L.F."/>
            <person name="Schmoll M."/>
            <person name="Druzhinina I.S."/>
            <person name="Kubicek C.P."/>
            <person name="Gaskell J.A."/>
            <person name="Kersten P."/>
            <person name="St John F."/>
            <person name="Glasner J."/>
            <person name="Sabat G."/>
            <person name="Splinter BonDurant S."/>
            <person name="Syed K."/>
            <person name="Yadav J."/>
            <person name="Mgbeahuruike A.C."/>
            <person name="Kovalchuk A."/>
            <person name="Asiegbu F.O."/>
            <person name="Lackner G."/>
            <person name="Hoffmeister D."/>
            <person name="Rencoret J."/>
            <person name="Gutierrez A."/>
            <person name="Sun H."/>
            <person name="Lindquist E."/>
            <person name="Barry K."/>
            <person name="Riley R."/>
            <person name="Grigoriev I.V."/>
            <person name="Henrissat B."/>
            <person name="Kues U."/>
            <person name="Berka R.M."/>
            <person name="Martinez A.T."/>
            <person name="Covert S.F."/>
            <person name="Blanchette R.A."/>
            <person name="Cullen D."/>
        </authorList>
    </citation>
    <scope>NUCLEOTIDE SEQUENCE [LARGE SCALE GENOMIC DNA]</scope>
    <source>
        <strain evidence="6 7">11061_1 CR5-6</strain>
    </source>
</reference>